<dbReference type="InterPro" id="IPR002036">
    <property type="entry name" value="YbeY"/>
</dbReference>
<dbReference type="Proteomes" id="UP001465331">
    <property type="component" value="Unassembled WGS sequence"/>
</dbReference>
<evidence type="ECO:0000256" key="3">
    <source>
        <dbReference type="ARBA" id="ARBA00022722"/>
    </source>
</evidence>
<dbReference type="Pfam" id="PF02130">
    <property type="entry name" value="YbeY"/>
    <property type="match status" value="1"/>
</dbReference>
<evidence type="ECO:0000313" key="10">
    <source>
        <dbReference type="Proteomes" id="UP001465331"/>
    </source>
</evidence>
<accession>A0ABV2A7S0</accession>
<evidence type="ECO:0000256" key="6">
    <source>
        <dbReference type="ARBA" id="ARBA00022801"/>
    </source>
</evidence>
<organism evidence="9 10">
    <name type="scientific">Sinimarinibacterium thermocellulolyticum</name>
    <dbReference type="NCBI Taxonomy" id="3170016"/>
    <lineage>
        <taxon>Bacteria</taxon>
        <taxon>Pseudomonadati</taxon>
        <taxon>Pseudomonadota</taxon>
        <taxon>Gammaproteobacteria</taxon>
        <taxon>Nevskiales</taxon>
        <taxon>Nevskiaceae</taxon>
        <taxon>Sinimarinibacterium</taxon>
    </lineage>
</organism>
<comment type="caution">
    <text evidence="9">The sequence shown here is derived from an EMBL/GenBank/DDBJ whole genome shotgun (WGS) entry which is preliminary data.</text>
</comment>
<dbReference type="HAMAP" id="MF_00009">
    <property type="entry name" value="Endoribonucl_YbeY"/>
    <property type="match status" value="1"/>
</dbReference>
<evidence type="ECO:0000256" key="1">
    <source>
        <dbReference type="ARBA" id="ARBA00010875"/>
    </source>
</evidence>
<evidence type="ECO:0000256" key="5">
    <source>
        <dbReference type="ARBA" id="ARBA00022759"/>
    </source>
</evidence>
<sequence>MSGVTSGAGSIVVQRAVKAVGVPTNASLRSFAAAALPARHGELTIRIVDEAESRAFNRRYRGKDKPTNVLSFAGEAEVLGDLLICAPLVMREAHEQNKMPRAHWAHLVVHGCLHLRGYDHEHPQDAQRMQAREIRILKRLGFGNPYR</sequence>
<evidence type="ECO:0000256" key="8">
    <source>
        <dbReference type="HAMAP-Rule" id="MF_00009"/>
    </source>
</evidence>
<keyword evidence="7 8" id="KW-0862">Zinc</keyword>
<dbReference type="EC" id="3.1.-.-" evidence="8"/>
<protein>
    <recommendedName>
        <fullName evidence="8">Endoribonuclease YbeY</fullName>
        <ecNumber evidence="8">3.1.-.-</ecNumber>
    </recommendedName>
</protein>
<gene>
    <name evidence="8 9" type="primary">ybeY</name>
    <name evidence="9" type="ORF">ABSH63_02060</name>
</gene>
<evidence type="ECO:0000256" key="7">
    <source>
        <dbReference type="ARBA" id="ARBA00022833"/>
    </source>
</evidence>
<dbReference type="Gene3D" id="3.40.390.30">
    <property type="entry name" value="Metalloproteases ('zincins'), catalytic domain"/>
    <property type="match status" value="1"/>
</dbReference>
<evidence type="ECO:0000256" key="2">
    <source>
        <dbReference type="ARBA" id="ARBA00022517"/>
    </source>
</evidence>
<dbReference type="EMBL" id="JBEPIJ010000002">
    <property type="protein sequence ID" value="MES0872800.1"/>
    <property type="molecule type" value="Genomic_DNA"/>
</dbReference>
<keyword evidence="8" id="KW-0963">Cytoplasm</keyword>
<keyword evidence="6 8" id="KW-0378">Hydrolase</keyword>
<keyword evidence="5 8" id="KW-0255">Endonuclease</keyword>
<evidence type="ECO:0000313" key="9">
    <source>
        <dbReference type="EMBL" id="MES0872800.1"/>
    </source>
</evidence>
<feature type="binding site" evidence="8">
    <location>
        <position position="114"/>
    </location>
    <ligand>
        <name>Zn(2+)</name>
        <dbReference type="ChEBI" id="CHEBI:29105"/>
        <note>catalytic</note>
    </ligand>
</feature>
<dbReference type="PANTHER" id="PTHR46986">
    <property type="entry name" value="ENDORIBONUCLEASE YBEY, CHLOROPLASTIC"/>
    <property type="match status" value="1"/>
</dbReference>
<feature type="binding site" evidence="8">
    <location>
        <position position="110"/>
    </location>
    <ligand>
        <name>Zn(2+)</name>
        <dbReference type="ChEBI" id="CHEBI:29105"/>
        <note>catalytic</note>
    </ligand>
</feature>
<name>A0ABV2A7S0_9GAMM</name>
<comment type="function">
    <text evidence="8">Single strand-specific metallo-endoribonuclease involved in late-stage 70S ribosome quality control and in maturation of the 3' terminus of the 16S rRNA.</text>
</comment>
<reference evidence="9 10" key="1">
    <citation type="submission" date="2024-06" db="EMBL/GenBank/DDBJ databases">
        <authorList>
            <person name="Li Z."/>
            <person name="Jiang Y."/>
        </authorList>
    </citation>
    <scope>NUCLEOTIDE SEQUENCE [LARGE SCALE GENOMIC DNA]</scope>
    <source>
        <strain evidence="9 10">HSW-8</strain>
    </source>
</reference>
<dbReference type="SUPFAM" id="SSF55486">
    <property type="entry name" value="Metalloproteases ('zincins'), catalytic domain"/>
    <property type="match status" value="1"/>
</dbReference>
<proteinExistence type="inferred from homology"/>
<dbReference type="RefSeq" id="WP_352886971.1">
    <property type="nucleotide sequence ID" value="NZ_JBEPIJ010000002.1"/>
</dbReference>
<keyword evidence="2 8" id="KW-0690">Ribosome biogenesis</keyword>
<comment type="subcellular location">
    <subcellularLocation>
        <location evidence="8">Cytoplasm</location>
    </subcellularLocation>
</comment>
<keyword evidence="3 8" id="KW-0540">Nuclease</keyword>
<comment type="similarity">
    <text evidence="1 8">Belongs to the endoribonuclease YbeY family.</text>
</comment>
<keyword evidence="8" id="KW-0698">rRNA processing</keyword>
<dbReference type="InterPro" id="IPR023091">
    <property type="entry name" value="MetalPrtase_cat_dom_sf_prd"/>
</dbReference>
<keyword evidence="4 8" id="KW-0479">Metal-binding</keyword>
<dbReference type="PANTHER" id="PTHR46986:SF1">
    <property type="entry name" value="ENDORIBONUCLEASE YBEY, CHLOROPLASTIC"/>
    <property type="match status" value="1"/>
</dbReference>
<dbReference type="NCBIfam" id="TIGR00043">
    <property type="entry name" value="rRNA maturation RNase YbeY"/>
    <property type="match status" value="1"/>
</dbReference>
<comment type="cofactor">
    <cofactor evidence="8">
        <name>Zn(2+)</name>
        <dbReference type="ChEBI" id="CHEBI:29105"/>
    </cofactor>
    <text evidence="8">Binds 1 zinc ion.</text>
</comment>
<feature type="binding site" evidence="8">
    <location>
        <position position="120"/>
    </location>
    <ligand>
        <name>Zn(2+)</name>
        <dbReference type="ChEBI" id="CHEBI:29105"/>
        <note>catalytic</note>
    </ligand>
</feature>
<keyword evidence="10" id="KW-1185">Reference proteome</keyword>
<evidence type="ECO:0000256" key="4">
    <source>
        <dbReference type="ARBA" id="ARBA00022723"/>
    </source>
</evidence>